<evidence type="ECO:0000313" key="14">
    <source>
        <dbReference type="Proteomes" id="UP001501490"/>
    </source>
</evidence>
<evidence type="ECO:0000256" key="1">
    <source>
        <dbReference type="ARBA" id="ARBA00004651"/>
    </source>
</evidence>
<gene>
    <name evidence="13" type="primary">pstC</name>
    <name evidence="13" type="ORF">GCM10022236_09160</name>
</gene>
<dbReference type="InterPro" id="IPR035906">
    <property type="entry name" value="MetI-like_sf"/>
</dbReference>
<feature type="transmembrane region" description="Helical" evidence="9">
    <location>
        <begin position="280"/>
        <end position="303"/>
    </location>
</feature>
<dbReference type="Pfam" id="PF00528">
    <property type="entry name" value="BPD_transp_1"/>
    <property type="match status" value="1"/>
</dbReference>
<protein>
    <recommendedName>
        <fullName evidence="10">Phosphate transport system permease protein</fullName>
    </recommendedName>
</protein>
<sequence>MSLTDENKAGRSQAGSDTLTAADSPVVDHGPVNTPPVPRVSAPPPRTQTRPETADGGGRRGVKLARISQRGDKTFKGMSAAAGFLIVALVAFVGVFLIAIAAPSLARNTANFFTSREWQVSGDTLAFGIAGLLWTTVLSSVVAMVIAVPIAIGVALCITNYIPKRLSRPLAFVVDLLAAVPSIIFGLWGITVLAPLLLPAQNWLSTNLGWFPLFAPGLSSGGTVFVASIVLAIMILPIITAISRDVFEQTPHDHVEAAWALGATRWEMIRTAVLPYGRSGVVSASMLGLGRALGETIAVMIILSTPADGEPFNPSVFAGGETFASKIANAASEFDTPSKTGAYIAAGLVLFVITFVVNAIARTIADRGVKS</sequence>
<dbReference type="NCBIfam" id="TIGR02138">
    <property type="entry name" value="phosphate_pstC"/>
    <property type="match status" value="1"/>
</dbReference>
<feature type="compositionally biased region" description="Pro residues" evidence="11">
    <location>
        <begin position="33"/>
        <end position="46"/>
    </location>
</feature>
<feature type="transmembrane region" description="Helical" evidence="9">
    <location>
        <begin position="218"/>
        <end position="239"/>
    </location>
</feature>
<keyword evidence="6 9" id="KW-0812">Transmembrane</keyword>
<evidence type="ECO:0000313" key="13">
    <source>
        <dbReference type="EMBL" id="GAA3609659.1"/>
    </source>
</evidence>
<dbReference type="InterPro" id="IPR000515">
    <property type="entry name" value="MetI-like"/>
</dbReference>
<dbReference type="Proteomes" id="UP001501490">
    <property type="component" value="Unassembled WGS sequence"/>
</dbReference>
<feature type="transmembrane region" description="Helical" evidence="9">
    <location>
        <begin position="170"/>
        <end position="198"/>
    </location>
</feature>
<evidence type="ECO:0000256" key="4">
    <source>
        <dbReference type="ARBA" id="ARBA00022475"/>
    </source>
</evidence>
<keyword evidence="3 9" id="KW-0813">Transport</keyword>
<evidence type="ECO:0000256" key="6">
    <source>
        <dbReference type="ARBA" id="ARBA00022692"/>
    </source>
</evidence>
<evidence type="ECO:0000256" key="9">
    <source>
        <dbReference type="RuleBase" id="RU363032"/>
    </source>
</evidence>
<organism evidence="13 14">
    <name type="scientific">Microlunatus ginsengisoli</name>
    <dbReference type="NCBI Taxonomy" id="363863"/>
    <lineage>
        <taxon>Bacteria</taxon>
        <taxon>Bacillati</taxon>
        <taxon>Actinomycetota</taxon>
        <taxon>Actinomycetes</taxon>
        <taxon>Propionibacteriales</taxon>
        <taxon>Propionibacteriaceae</taxon>
        <taxon>Microlunatus</taxon>
    </lineage>
</organism>
<evidence type="ECO:0000256" key="5">
    <source>
        <dbReference type="ARBA" id="ARBA00022592"/>
    </source>
</evidence>
<dbReference type="InterPro" id="IPR011864">
    <property type="entry name" value="Phosphate_PstC"/>
</dbReference>
<reference evidence="14" key="1">
    <citation type="journal article" date="2019" name="Int. J. Syst. Evol. Microbiol.">
        <title>The Global Catalogue of Microorganisms (GCM) 10K type strain sequencing project: providing services to taxonomists for standard genome sequencing and annotation.</title>
        <authorList>
            <consortium name="The Broad Institute Genomics Platform"/>
            <consortium name="The Broad Institute Genome Sequencing Center for Infectious Disease"/>
            <person name="Wu L."/>
            <person name="Ma J."/>
        </authorList>
    </citation>
    <scope>NUCLEOTIDE SEQUENCE [LARGE SCALE GENOMIC DNA]</scope>
    <source>
        <strain evidence="14">JCM 16929</strain>
    </source>
</reference>
<keyword evidence="4 10" id="KW-1003">Cell membrane</keyword>
<keyword evidence="8 9" id="KW-0472">Membrane</keyword>
<evidence type="ECO:0000256" key="2">
    <source>
        <dbReference type="ARBA" id="ARBA00007069"/>
    </source>
</evidence>
<dbReference type="SUPFAM" id="SSF161098">
    <property type="entry name" value="MetI-like"/>
    <property type="match status" value="1"/>
</dbReference>
<dbReference type="PANTHER" id="PTHR30425:SF1">
    <property type="entry name" value="PHOSPHATE TRANSPORT SYSTEM PERMEASE PROTEIN PSTC"/>
    <property type="match status" value="1"/>
</dbReference>
<dbReference type="CDD" id="cd06261">
    <property type="entry name" value="TM_PBP2"/>
    <property type="match status" value="1"/>
</dbReference>
<comment type="similarity">
    <text evidence="2 10">Belongs to the binding-protein-dependent transport system permease family. CysTW subfamily.</text>
</comment>
<proteinExistence type="inferred from homology"/>
<accession>A0ABP6ZK64</accession>
<comment type="caution">
    <text evidence="13">The sequence shown here is derived from an EMBL/GenBank/DDBJ whole genome shotgun (WGS) entry which is preliminary data.</text>
</comment>
<feature type="domain" description="ABC transmembrane type-1" evidence="12">
    <location>
        <begin position="133"/>
        <end position="361"/>
    </location>
</feature>
<feature type="transmembrane region" description="Helical" evidence="9">
    <location>
        <begin position="125"/>
        <end position="158"/>
    </location>
</feature>
<dbReference type="EMBL" id="BAABAB010000006">
    <property type="protein sequence ID" value="GAA3609659.1"/>
    <property type="molecule type" value="Genomic_DNA"/>
</dbReference>
<comment type="function">
    <text evidence="10">Part of the binding-protein-dependent transport system for phosphate; probably responsible for the translocation of the substrate across the membrane.</text>
</comment>
<keyword evidence="5 10" id="KW-0592">Phosphate transport</keyword>
<evidence type="ECO:0000256" key="7">
    <source>
        <dbReference type="ARBA" id="ARBA00022989"/>
    </source>
</evidence>
<evidence type="ECO:0000256" key="10">
    <source>
        <dbReference type="RuleBase" id="RU363054"/>
    </source>
</evidence>
<feature type="transmembrane region" description="Helical" evidence="9">
    <location>
        <begin position="342"/>
        <end position="361"/>
    </location>
</feature>
<dbReference type="InterPro" id="IPR051124">
    <property type="entry name" value="Phosphate_Transport_Permease"/>
</dbReference>
<evidence type="ECO:0000256" key="8">
    <source>
        <dbReference type="ARBA" id="ARBA00023136"/>
    </source>
</evidence>
<feature type="transmembrane region" description="Helical" evidence="9">
    <location>
        <begin position="80"/>
        <end position="105"/>
    </location>
</feature>
<dbReference type="PANTHER" id="PTHR30425">
    <property type="entry name" value="PHOSPHATE TRANSPORT SYSTEM PERMEASE PROTEIN PST"/>
    <property type="match status" value="1"/>
</dbReference>
<keyword evidence="7 9" id="KW-1133">Transmembrane helix</keyword>
<keyword evidence="14" id="KW-1185">Reference proteome</keyword>
<feature type="region of interest" description="Disordered" evidence="11">
    <location>
        <begin position="1"/>
        <end position="62"/>
    </location>
</feature>
<evidence type="ECO:0000256" key="11">
    <source>
        <dbReference type="SAM" id="MobiDB-lite"/>
    </source>
</evidence>
<evidence type="ECO:0000259" key="12">
    <source>
        <dbReference type="PROSITE" id="PS50928"/>
    </source>
</evidence>
<dbReference type="Gene3D" id="1.10.3720.10">
    <property type="entry name" value="MetI-like"/>
    <property type="match status" value="1"/>
</dbReference>
<evidence type="ECO:0000256" key="3">
    <source>
        <dbReference type="ARBA" id="ARBA00022448"/>
    </source>
</evidence>
<name>A0ABP6ZK64_9ACTN</name>
<comment type="subcellular location">
    <subcellularLocation>
        <location evidence="1 9">Cell membrane</location>
        <topology evidence="1 9">Multi-pass membrane protein</topology>
    </subcellularLocation>
</comment>
<dbReference type="PROSITE" id="PS50928">
    <property type="entry name" value="ABC_TM1"/>
    <property type="match status" value="1"/>
</dbReference>